<proteinExistence type="predicted"/>
<dbReference type="Gene3D" id="3.30.40.10">
    <property type="entry name" value="Zinc/RING finger domain, C3HC4 (zinc finger)"/>
    <property type="match status" value="1"/>
</dbReference>
<dbReference type="Pfam" id="PF04564">
    <property type="entry name" value="U-box"/>
    <property type="match status" value="1"/>
</dbReference>
<evidence type="ECO:0000313" key="3">
    <source>
        <dbReference type="EMBL" id="CAF0782797.1"/>
    </source>
</evidence>
<sequence length="115" mass="13354">MINKNNDERISQLITKCPITQLPIQQPVLAEDGFIYERYAILKWLKQHNGTSPMTRQSIKIKNLKTVIEFYHEDDGFDYNYLPIISKKCFLTISFAVLILVVIFSVVFAIFALLL</sequence>
<dbReference type="EMBL" id="CAJNOQ010000287">
    <property type="protein sequence ID" value="CAF0782797.1"/>
    <property type="molecule type" value="Genomic_DNA"/>
</dbReference>
<evidence type="ECO:0000259" key="2">
    <source>
        <dbReference type="SMART" id="SM00504"/>
    </source>
</evidence>
<keyword evidence="1" id="KW-1133">Transmembrane helix</keyword>
<evidence type="ECO:0000313" key="5">
    <source>
        <dbReference type="Proteomes" id="UP000663829"/>
    </source>
</evidence>
<keyword evidence="1" id="KW-0472">Membrane</keyword>
<dbReference type="PANTHER" id="PTHR46573">
    <property type="entry name" value="WD REPEAT, SAM AND U-BOX DOMAIN-CONTAINING PROTEIN 1"/>
    <property type="match status" value="1"/>
</dbReference>
<protein>
    <recommendedName>
        <fullName evidence="2">U-box domain-containing protein</fullName>
    </recommendedName>
</protein>
<dbReference type="OrthoDB" id="10064100at2759"/>
<dbReference type="InterPro" id="IPR003613">
    <property type="entry name" value="Ubox_domain"/>
</dbReference>
<keyword evidence="5" id="KW-1185">Reference proteome</keyword>
<dbReference type="GO" id="GO:0016567">
    <property type="term" value="P:protein ubiquitination"/>
    <property type="evidence" value="ECO:0007669"/>
    <property type="project" value="InterPro"/>
</dbReference>
<dbReference type="Proteomes" id="UP000681722">
    <property type="component" value="Unassembled WGS sequence"/>
</dbReference>
<dbReference type="Proteomes" id="UP000663829">
    <property type="component" value="Unassembled WGS sequence"/>
</dbReference>
<evidence type="ECO:0000256" key="1">
    <source>
        <dbReference type="SAM" id="Phobius"/>
    </source>
</evidence>
<keyword evidence="1" id="KW-0812">Transmembrane</keyword>
<dbReference type="EMBL" id="CAJOBC010000287">
    <property type="protein sequence ID" value="CAF3566280.1"/>
    <property type="molecule type" value="Genomic_DNA"/>
</dbReference>
<feature type="domain" description="U-box" evidence="2">
    <location>
        <begin position="16"/>
        <end position="71"/>
    </location>
</feature>
<accession>A0A813RM27</accession>
<dbReference type="AlphaFoldDB" id="A0A813RM27"/>
<gene>
    <name evidence="3" type="ORF">GPM918_LOCUS2565</name>
    <name evidence="4" type="ORF">SRO942_LOCUS2565</name>
</gene>
<dbReference type="SMART" id="SM00504">
    <property type="entry name" value="Ubox"/>
    <property type="match status" value="1"/>
</dbReference>
<dbReference type="InterPro" id="IPR013083">
    <property type="entry name" value="Znf_RING/FYVE/PHD"/>
</dbReference>
<comment type="caution">
    <text evidence="3">The sequence shown here is derived from an EMBL/GenBank/DDBJ whole genome shotgun (WGS) entry which is preliminary data.</text>
</comment>
<dbReference type="CDD" id="cd16655">
    <property type="entry name" value="RING-Ubox_WDSUB1-like"/>
    <property type="match status" value="1"/>
</dbReference>
<dbReference type="InterPro" id="IPR052085">
    <property type="entry name" value="WD-SAM-U-box"/>
</dbReference>
<organism evidence="3 5">
    <name type="scientific">Didymodactylos carnosus</name>
    <dbReference type="NCBI Taxonomy" id="1234261"/>
    <lineage>
        <taxon>Eukaryota</taxon>
        <taxon>Metazoa</taxon>
        <taxon>Spiralia</taxon>
        <taxon>Gnathifera</taxon>
        <taxon>Rotifera</taxon>
        <taxon>Eurotatoria</taxon>
        <taxon>Bdelloidea</taxon>
        <taxon>Philodinida</taxon>
        <taxon>Philodinidae</taxon>
        <taxon>Didymodactylos</taxon>
    </lineage>
</organism>
<evidence type="ECO:0000313" key="4">
    <source>
        <dbReference type="EMBL" id="CAF3566280.1"/>
    </source>
</evidence>
<feature type="transmembrane region" description="Helical" evidence="1">
    <location>
        <begin position="89"/>
        <end position="114"/>
    </location>
</feature>
<name>A0A813RM27_9BILA</name>
<reference evidence="3" key="1">
    <citation type="submission" date="2021-02" db="EMBL/GenBank/DDBJ databases">
        <authorList>
            <person name="Nowell W R."/>
        </authorList>
    </citation>
    <scope>NUCLEOTIDE SEQUENCE</scope>
</reference>
<dbReference type="PANTHER" id="PTHR46573:SF1">
    <property type="entry name" value="WD REPEAT, SAM AND U-BOX DOMAIN-CONTAINING PROTEIN 1"/>
    <property type="match status" value="1"/>
</dbReference>
<dbReference type="SUPFAM" id="SSF57850">
    <property type="entry name" value="RING/U-box"/>
    <property type="match status" value="1"/>
</dbReference>
<dbReference type="GO" id="GO:0004842">
    <property type="term" value="F:ubiquitin-protein transferase activity"/>
    <property type="evidence" value="ECO:0007669"/>
    <property type="project" value="InterPro"/>
</dbReference>